<keyword evidence="2" id="KW-1185">Reference proteome</keyword>
<dbReference type="Proteomes" id="UP000053029">
    <property type="component" value="Unassembled WGS sequence"/>
</dbReference>
<reference evidence="1 2" key="1">
    <citation type="submission" date="2015-01" db="EMBL/GenBank/DDBJ databases">
        <title>The Genome Sequence of Fonsecaea pedrosoi CBS 271.37.</title>
        <authorList>
            <consortium name="The Broad Institute Genomics Platform"/>
            <person name="Cuomo C."/>
            <person name="de Hoog S."/>
            <person name="Gorbushina A."/>
            <person name="Stielow B."/>
            <person name="Teixiera M."/>
            <person name="Abouelleil A."/>
            <person name="Chapman S.B."/>
            <person name="Priest M."/>
            <person name="Young S.K."/>
            <person name="Wortman J."/>
            <person name="Nusbaum C."/>
            <person name="Birren B."/>
        </authorList>
    </citation>
    <scope>NUCLEOTIDE SEQUENCE [LARGE SCALE GENOMIC DNA]</scope>
    <source>
        <strain evidence="1 2">CBS 271.37</strain>
    </source>
</reference>
<gene>
    <name evidence="1" type="ORF">Z517_11743</name>
</gene>
<dbReference type="GeneID" id="25311233"/>
<dbReference type="EMBL" id="KN846976">
    <property type="protein sequence ID" value="KIW74972.1"/>
    <property type="molecule type" value="Genomic_DNA"/>
</dbReference>
<dbReference type="AlphaFoldDB" id="A0A0D2EKN1"/>
<name>A0A0D2EKN1_9EURO</name>
<dbReference type="VEuPathDB" id="FungiDB:Z517_11743"/>
<accession>A0A0D2EKN1</accession>
<evidence type="ECO:0000313" key="2">
    <source>
        <dbReference type="Proteomes" id="UP000053029"/>
    </source>
</evidence>
<protein>
    <submittedName>
        <fullName evidence="1">Uncharacterized protein</fullName>
    </submittedName>
</protein>
<dbReference type="HOGENOM" id="CLU_1482029_0_0_1"/>
<evidence type="ECO:0000313" key="1">
    <source>
        <dbReference type="EMBL" id="KIW74972.1"/>
    </source>
</evidence>
<organism evidence="1 2">
    <name type="scientific">Fonsecaea pedrosoi CBS 271.37</name>
    <dbReference type="NCBI Taxonomy" id="1442368"/>
    <lineage>
        <taxon>Eukaryota</taxon>
        <taxon>Fungi</taxon>
        <taxon>Dikarya</taxon>
        <taxon>Ascomycota</taxon>
        <taxon>Pezizomycotina</taxon>
        <taxon>Eurotiomycetes</taxon>
        <taxon>Chaetothyriomycetidae</taxon>
        <taxon>Chaetothyriales</taxon>
        <taxon>Herpotrichiellaceae</taxon>
        <taxon>Fonsecaea</taxon>
    </lineage>
</organism>
<dbReference type="RefSeq" id="XP_013278780.1">
    <property type="nucleotide sequence ID" value="XM_013423326.1"/>
</dbReference>
<sequence length="182" mass="20107">MPTEIIAQHLAPYLPTAVERYQIMAEERRAILVNEVNKMFDAGSRLSRSIQMWLSKPSCWEQRVPKQGAGDTAVVAHLKQIGLPTLAKAHRDLQHAVINHLCGRVLLGIHVQGPIIRNNAVTANVCPPQHGLMLGHSLNLGFLLPPRHQADEAFGAGLENPVDYQEIFGEGMRVGVHQLLID</sequence>
<proteinExistence type="predicted"/>